<dbReference type="InterPro" id="IPR011545">
    <property type="entry name" value="DEAD/DEAH_box_helicase_dom"/>
</dbReference>
<reference evidence="5" key="1">
    <citation type="submission" date="2022-12" db="EMBL/GenBank/DDBJ databases">
        <title>Paraconexibacter alkalitolerans sp. nov. and Baekduia alba sp. nov., isolated from soil and emended description of the genera Paraconexibacter (Chun et al., 2020) and Baekduia (An et al., 2020).</title>
        <authorList>
            <person name="Vieira S."/>
            <person name="Huber K.J."/>
            <person name="Geppert A."/>
            <person name="Wolf J."/>
            <person name="Neumann-Schaal M."/>
            <person name="Muesken M."/>
            <person name="Overmann J."/>
        </authorList>
    </citation>
    <scope>NUCLEOTIDE SEQUENCE</scope>
    <source>
        <strain evidence="5">AEG42_29</strain>
    </source>
</reference>
<dbReference type="KEGG" id="parq:DSM112329_05106"/>
<dbReference type="RefSeq" id="WP_354699391.1">
    <property type="nucleotide sequence ID" value="NZ_CP114014.1"/>
</dbReference>
<dbReference type="SUPFAM" id="SSF52540">
    <property type="entry name" value="P-loop containing nucleoside triphosphate hydrolases"/>
    <property type="match status" value="1"/>
</dbReference>
<evidence type="ECO:0000259" key="3">
    <source>
        <dbReference type="PROSITE" id="PS51192"/>
    </source>
</evidence>
<dbReference type="Gene3D" id="3.40.50.300">
    <property type="entry name" value="P-loop containing nucleotide triphosphate hydrolases"/>
    <property type="match status" value="2"/>
</dbReference>
<dbReference type="GO" id="GO:0003676">
    <property type="term" value="F:nucleic acid binding"/>
    <property type="evidence" value="ECO:0007669"/>
    <property type="project" value="InterPro"/>
</dbReference>
<sequence>MATSPITPQLGPDPDDPWHALLEVGRTDDRLVREAVERPRDARTVPIPDALHPLVVEALGRRGITRLYTHQAEAIEAAWAGPTIVTTGTASGKSLCFTLPTLDVLCRDAKARAIYLYPTKALSQDQARSLHGFGLHKQVRPAIYDGDTRQEDRRAIRKNANLLITNPDMLHTGVLPHHRLWGDLFANLAIVVVDEAHVYRGVFGSHVANVLRRLRRIANAYGTEPRFLLASATVANPVELAERLTGLEDIALVDEDGAPGARRQIAMWNPPVVDEALQTRASALAEAAEIVSELVREGARTICFIKSRKGVELVAKLTRERLDKHQAERVAPYRAGYTPAQRRELEAQLTRGDLLAVITTDALELGIDIGALDACVVVTFPGTVASLRQMWGRAGRRGRGLAVYIAGDDALDQFFCRHPDEFLGRPVEAAILDHESEEIYAAHLLCAAHEGPVDPVGDVATLGAGVRAACEALVSTGELVERRGVFVLRRQEDYPAARVSLRSASPDSVAIVDTSTGELLGTIEAARSHTTVHHHAIYLHQGRSYEVDELDLDGRRALVHPFDGNWYTQPKKETDTFIERLLDRRDALGVVLSYGVVTVTDTVHAFQRKRLPSQEVIDLQTLDLPPTAFTTRALWYELDDTVLNDLGPDVLLGALHAVEHAQIAVLPLIAMCDRWDIGGLSTNLHPQTGGPAIFIYDGHPGGIGITRQGFKAFERLARDAHRLISECPCETGCPSCIQSPKCGNLNDPLHKRGALTVLEAMLARA</sequence>
<keyword evidence="1" id="KW-0547">Nucleotide-binding</keyword>
<keyword evidence="5" id="KW-0378">Hydrolase</keyword>
<dbReference type="Pfam" id="PF00270">
    <property type="entry name" value="DEAD"/>
    <property type="match status" value="1"/>
</dbReference>
<dbReference type="CDD" id="cd17923">
    <property type="entry name" value="DEXHc_Hrq1-like"/>
    <property type="match status" value="1"/>
</dbReference>
<dbReference type="GO" id="GO:0036297">
    <property type="term" value="P:interstrand cross-link repair"/>
    <property type="evidence" value="ECO:0007669"/>
    <property type="project" value="TreeGrafter"/>
</dbReference>
<dbReference type="GO" id="GO:0043138">
    <property type="term" value="F:3'-5' DNA helicase activity"/>
    <property type="evidence" value="ECO:0007669"/>
    <property type="project" value="TreeGrafter"/>
</dbReference>
<dbReference type="InterPro" id="IPR014001">
    <property type="entry name" value="Helicase_ATP-bd"/>
</dbReference>
<dbReference type="InterPro" id="IPR055227">
    <property type="entry name" value="HRQ1_WHD"/>
</dbReference>
<evidence type="ECO:0000313" key="5">
    <source>
        <dbReference type="EMBL" id="XAY08208.1"/>
    </source>
</evidence>
<dbReference type="InterPro" id="IPR018973">
    <property type="entry name" value="MZB"/>
</dbReference>
<dbReference type="AlphaFoldDB" id="A0AAU7B2T9"/>
<dbReference type="PROSITE" id="PS51194">
    <property type="entry name" value="HELICASE_CTER"/>
    <property type="match status" value="1"/>
</dbReference>
<dbReference type="SMART" id="SM00490">
    <property type="entry name" value="HELICc"/>
    <property type="match status" value="1"/>
</dbReference>
<dbReference type="PROSITE" id="PS51192">
    <property type="entry name" value="HELICASE_ATP_BIND_1"/>
    <property type="match status" value="1"/>
</dbReference>
<dbReference type="Pfam" id="PF22982">
    <property type="entry name" value="WHD_HRQ1"/>
    <property type="match status" value="1"/>
</dbReference>
<dbReference type="EMBL" id="CP114014">
    <property type="protein sequence ID" value="XAY08208.1"/>
    <property type="molecule type" value="Genomic_DNA"/>
</dbReference>
<protein>
    <submittedName>
        <fullName evidence="5">Holliday junction branch migration helicase</fullName>
    </submittedName>
</protein>
<dbReference type="PANTHER" id="PTHR47957">
    <property type="entry name" value="ATP-DEPENDENT HELICASE HRQ1"/>
    <property type="match status" value="1"/>
</dbReference>
<evidence type="ECO:0000256" key="2">
    <source>
        <dbReference type="ARBA" id="ARBA00022840"/>
    </source>
</evidence>
<dbReference type="PANTHER" id="PTHR47957:SF3">
    <property type="entry name" value="ATP-DEPENDENT HELICASE HRQ1"/>
    <property type="match status" value="1"/>
</dbReference>
<dbReference type="GO" id="GO:0006289">
    <property type="term" value="P:nucleotide-excision repair"/>
    <property type="evidence" value="ECO:0007669"/>
    <property type="project" value="TreeGrafter"/>
</dbReference>
<evidence type="ECO:0000256" key="1">
    <source>
        <dbReference type="ARBA" id="ARBA00022741"/>
    </source>
</evidence>
<gene>
    <name evidence="5" type="ORF">DSM112329_05106</name>
</gene>
<dbReference type="CDD" id="cd18797">
    <property type="entry name" value="SF2_C_Hrq"/>
    <property type="match status" value="1"/>
</dbReference>
<organism evidence="5">
    <name type="scientific">Paraconexibacter sp. AEG42_29</name>
    <dbReference type="NCBI Taxonomy" id="2997339"/>
    <lineage>
        <taxon>Bacteria</taxon>
        <taxon>Bacillati</taxon>
        <taxon>Actinomycetota</taxon>
        <taxon>Thermoleophilia</taxon>
        <taxon>Solirubrobacterales</taxon>
        <taxon>Paraconexibacteraceae</taxon>
        <taxon>Paraconexibacter</taxon>
    </lineage>
</organism>
<evidence type="ECO:0000259" key="4">
    <source>
        <dbReference type="PROSITE" id="PS51194"/>
    </source>
</evidence>
<dbReference type="InterPro" id="IPR001650">
    <property type="entry name" value="Helicase_C-like"/>
</dbReference>
<keyword evidence="5" id="KW-0347">Helicase</keyword>
<name>A0AAU7B2T9_9ACTN</name>
<dbReference type="GO" id="GO:0005524">
    <property type="term" value="F:ATP binding"/>
    <property type="evidence" value="ECO:0007669"/>
    <property type="project" value="UniProtKB-KW"/>
</dbReference>
<dbReference type="Pfam" id="PF09369">
    <property type="entry name" value="MZB"/>
    <property type="match status" value="1"/>
</dbReference>
<feature type="domain" description="Helicase ATP-binding" evidence="3">
    <location>
        <begin position="74"/>
        <end position="252"/>
    </location>
</feature>
<dbReference type="InterPro" id="IPR027417">
    <property type="entry name" value="P-loop_NTPase"/>
</dbReference>
<proteinExistence type="predicted"/>
<dbReference type="SMART" id="SM00487">
    <property type="entry name" value="DEXDc"/>
    <property type="match status" value="1"/>
</dbReference>
<feature type="domain" description="Helicase C-terminal" evidence="4">
    <location>
        <begin position="286"/>
        <end position="439"/>
    </location>
</feature>
<keyword evidence="2" id="KW-0067">ATP-binding</keyword>
<accession>A0AAU7B2T9</accession>
<dbReference type="Pfam" id="PF00271">
    <property type="entry name" value="Helicase_C"/>
    <property type="match status" value="1"/>
</dbReference>